<dbReference type="PANTHER" id="PTHR33710:SF77">
    <property type="entry name" value="DNASE I-LIKE SUPERFAMILY PROTEIN"/>
    <property type="match status" value="1"/>
</dbReference>
<keyword evidence="1" id="KW-0175">Coiled coil</keyword>
<evidence type="ECO:0000256" key="1">
    <source>
        <dbReference type="SAM" id="Coils"/>
    </source>
</evidence>
<reference evidence="2 3" key="1">
    <citation type="journal article" date="2022" name="G3 (Bethesda)">
        <title>Whole-genome sequence and methylome profiling of the almond [Prunus dulcis (Mill.) D.A. Webb] cultivar 'Nonpareil'.</title>
        <authorList>
            <person name="D'Amico-Willman K.M."/>
            <person name="Ouma W.Z."/>
            <person name="Meulia T."/>
            <person name="Sideli G.M."/>
            <person name="Gradziel T.M."/>
            <person name="Fresnedo-Ramirez J."/>
        </authorList>
    </citation>
    <scope>NUCLEOTIDE SEQUENCE [LARGE SCALE GENOMIC DNA]</scope>
    <source>
        <strain evidence="2">Clone GOH B32 T37-40</strain>
    </source>
</reference>
<proteinExistence type="predicted"/>
<dbReference type="Proteomes" id="UP001054821">
    <property type="component" value="Chromosome 8"/>
</dbReference>
<dbReference type="PANTHER" id="PTHR33710">
    <property type="entry name" value="BNAC02G09200D PROTEIN"/>
    <property type="match status" value="1"/>
</dbReference>
<dbReference type="AlphaFoldDB" id="A0AAD4UU83"/>
<evidence type="ECO:0008006" key="4">
    <source>
        <dbReference type="Google" id="ProtNLM"/>
    </source>
</evidence>
<sequence>MNQMQLMDMGFQGQAYTWRWRRAEGVLIQKRLDRGLINSIWQEAWPCSIAIHLPAVGSDHCPILILTEGRQEKEENEKRVEQIKIELNETLGQEESFWKQRLKIQWLKMGDSNTAFFHHSTLQRRRRNRVSRIKGVNGV</sequence>
<dbReference type="InterPro" id="IPR036691">
    <property type="entry name" value="Endo/exonu/phosph_ase_sf"/>
</dbReference>
<comment type="caution">
    <text evidence="2">The sequence shown here is derived from an EMBL/GenBank/DDBJ whole genome shotgun (WGS) entry which is preliminary data.</text>
</comment>
<name>A0AAD4UU83_PRUDU</name>
<feature type="coiled-coil region" evidence="1">
    <location>
        <begin position="66"/>
        <end position="93"/>
    </location>
</feature>
<gene>
    <name evidence="2" type="ORF">L3X38_041200</name>
</gene>
<evidence type="ECO:0000313" key="3">
    <source>
        <dbReference type="Proteomes" id="UP001054821"/>
    </source>
</evidence>
<dbReference type="Gene3D" id="3.60.10.10">
    <property type="entry name" value="Endonuclease/exonuclease/phosphatase"/>
    <property type="match status" value="1"/>
</dbReference>
<evidence type="ECO:0000313" key="2">
    <source>
        <dbReference type="EMBL" id="KAI5312027.1"/>
    </source>
</evidence>
<dbReference type="SUPFAM" id="SSF56219">
    <property type="entry name" value="DNase I-like"/>
    <property type="match status" value="1"/>
</dbReference>
<dbReference type="EMBL" id="JAJFAZ020000008">
    <property type="protein sequence ID" value="KAI5312027.1"/>
    <property type="molecule type" value="Genomic_DNA"/>
</dbReference>
<accession>A0AAD4UU83</accession>
<organism evidence="2 3">
    <name type="scientific">Prunus dulcis</name>
    <name type="common">Almond</name>
    <name type="synonym">Amygdalus dulcis</name>
    <dbReference type="NCBI Taxonomy" id="3755"/>
    <lineage>
        <taxon>Eukaryota</taxon>
        <taxon>Viridiplantae</taxon>
        <taxon>Streptophyta</taxon>
        <taxon>Embryophyta</taxon>
        <taxon>Tracheophyta</taxon>
        <taxon>Spermatophyta</taxon>
        <taxon>Magnoliopsida</taxon>
        <taxon>eudicotyledons</taxon>
        <taxon>Gunneridae</taxon>
        <taxon>Pentapetalae</taxon>
        <taxon>rosids</taxon>
        <taxon>fabids</taxon>
        <taxon>Rosales</taxon>
        <taxon>Rosaceae</taxon>
        <taxon>Amygdaloideae</taxon>
        <taxon>Amygdaleae</taxon>
        <taxon>Prunus</taxon>
    </lineage>
</organism>
<protein>
    <recommendedName>
        <fullName evidence="4">DNAse I-like superfamily protein</fullName>
    </recommendedName>
</protein>
<keyword evidence="3" id="KW-1185">Reference proteome</keyword>